<dbReference type="Proteomes" id="UP000015104">
    <property type="component" value="Unassembled WGS sequence"/>
</dbReference>
<keyword evidence="4 5" id="KW-0472">Membrane</keyword>
<organism evidence="6 7">
    <name type="scientific">Tetranychus urticae</name>
    <name type="common">Two-spotted spider mite</name>
    <dbReference type="NCBI Taxonomy" id="32264"/>
    <lineage>
        <taxon>Eukaryota</taxon>
        <taxon>Metazoa</taxon>
        <taxon>Ecdysozoa</taxon>
        <taxon>Arthropoda</taxon>
        <taxon>Chelicerata</taxon>
        <taxon>Arachnida</taxon>
        <taxon>Acari</taxon>
        <taxon>Acariformes</taxon>
        <taxon>Trombidiformes</taxon>
        <taxon>Prostigmata</taxon>
        <taxon>Eleutherengona</taxon>
        <taxon>Raphignathae</taxon>
        <taxon>Tetranychoidea</taxon>
        <taxon>Tetranychidae</taxon>
        <taxon>Tetranychus</taxon>
    </lineage>
</organism>
<protein>
    <recommendedName>
        <fullName evidence="8">Major facilitator superfamily (MFS) profile domain-containing protein</fullName>
    </recommendedName>
</protein>
<dbReference type="PANTHER" id="PTHR10924">
    <property type="entry name" value="MAJOR FACILITATOR SUPERFAMILY PROTEIN-RELATED"/>
    <property type="match status" value="1"/>
</dbReference>
<feature type="transmembrane region" description="Helical" evidence="5">
    <location>
        <begin position="308"/>
        <end position="331"/>
    </location>
</feature>
<dbReference type="GO" id="GO:0016020">
    <property type="term" value="C:membrane"/>
    <property type="evidence" value="ECO:0007669"/>
    <property type="project" value="UniProtKB-SubCell"/>
</dbReference>
<evidence type="ECO:0000256" key="1">
    <source>
        <dbReference type="ARBA" id="ARBA00004141"/>
    </source>
</evidence>
<feature type="transmembrane region" description="Helical" evidence="5">
    <location>
        <begin position="366"/>
        <end position="391"/>
    </location>
</feature>
<dbReference type="EnsemblMetazoa" id="tetur21g02790.1">
    <property type="protein sequence ID" value="tetur21g02790.1"/>
    <property type="gene ID" value="tetur21g02790"/>
</dbReference>
<feature type="transmembrane region" description="Helical" evidence="5">
    <location>
        <begin position="180"/>
        <end position="200"/>
    </location>
</feature>
<dbReference type="InterPro" id="IPR036259">
    <property type="entry name" value="MFS_trans_sf"/>
</dbReference>
<dbReference type="EMBL" id="CAEY01000551">
    <property type="status" value="NOT_ANNOTATED_CDS"/>
    <property type="molecule type" value="Genomic_DNA"/>
</dbReference>
<sequence>MVATYYLNKVRVTNGQKIYLEDLKLLSEIVLSDTRKPFGAKIMEIRLSKLRFLILFLHCVTVLHINSQWTQFQVIADVCRAYFNVSNSALDLTVTIWYPVYMAGCFISAICLDKIGIRFCILSASLANLLGSGIKYLSIIYTNFVLVCFGQALASVGQVFTFFLPVCIASTWFPAEIASTITAVALFPIYIGGGLGYLLPTVLVPNDTKPEVQEADLKRFHLIFTVSAGIIFFMNLIFFKNKPKYPPSLASVKASVNATGFFSAWKSIITNRNSNYILISYTLLQSITNVLLSLLSPMMERYFPGDNSFIGITGAAVAVLSIPGSATLAWITDKTRKYKLITLVICLLLFPLFGLFIFSLEIKNKIATFLVTLCLGLVVEGTYPIGMDFIVQANYPMSESICATLLMFCNQGVSWGSTEAISYLLHNYNLLYSFAPIALMLVIALISGFFTKDTLNRDAANAESSTLSSSAPSPNYSSTTLE</sequence>
<comment type="subcellular location">
    <subcellularLocation>
        <location evidence="1">Membrane</location>
        <topology evidence="1">Multi-pass membrane protein</topology>
    </subcellularLocation>
</comment>
<dbReference type="eggNOG" id="KOG2563">
    <property type="taxonomic scope" value="Eukaryota"/>
</dbReference>
<dbReference type="Pfam" id="PF07690">
    <property type="entry name" value="MFS_1"/>
    <property type="match status" value="1"/>
</dbReference>
<dbReference type="InterPro" id="IPR011701">
    <property type="entry name" value="MFS"/>
</dbReference>
<evidence type="ECO:0000256" key="3">
    <source>
        <dbReference type="ARBA" id="ARBA00022989"/>
    </source>
</evidence>
<dbReference type="PANTHER" id="PTHR10924:SF6">
    <property type="entry name" value="SOLUTE CARRIER FAMILY 49 MEMBER A3"/>
    <property type="match status" value="1"/>
</dbReference>
<name>T1KUB1_TETUR</name>
<dbReference type="GO" id="GO:0022857">
    <property type="term" value="F:transmembrane transporter activity"/>
    <property type="evidence" value="ECO:0007669"/>
    <property type="project" value="InterPro"/>
</dbReference>
<accession>T1KUB1</accession>
<evidence type="ECO:0000256" key="2">
    <source>
        <dbReference type="ARBA" id="ARBA00022692"/>
    </source>
</evidence>
<feature type="transmembrane region" description="Helical" evidence="5">
    <location>
        <begin position="119"/>
        <end position="138"/>
    </location>
</feature>
<proteinExistence type="predicted"/>
<feature type="transmembrane region" description="Helical" evidence="5">
    <location>
        <begin position="276"/>
        <end position="296"/>
    </location>
</feature>
<dbReference type="Gene3D" id="1.20.1250.20">
    <property type="entry name" value="MFS general substrate transporter like domains"/>
    <property type="match status" value="2"/>
</dbReference>
<feature type="transmembrane region" description="Helical" evidence="5">
    <location>
        <begin position="144"/>
        <end position="168"/>
    </location>
</feature>
<reference evidence="7" key="1">
    <citation type="submission" date="2011-08" db="EMBL/GenBank/DDBJ databases">
        <authorList>
            <person name="Rombauts S."/>
        </authorList>
    </citation>
    <scope>NUCLEOTIDE SEQUENCE</scope>
    <source>
        <strain evidence="7">London</strain>
    </source>
</reference>
<evidence type="ECO:0000313" key="7">
    <source>
        <dbReference type="Proteomes" id="UP000015104"/>
    </source>
</evidence>
<evidence type="ECO:0000256" key="5">
    <source>
        <dbReference type="SAM" id="Phobius"/>
    </source>
</evidence>
<keyword evidence="7" id="KW-1185">Reference proteome</keyword>
<feature type="transmembrane region" description="Helical" evidence="5">
    <location>
        <begin position="340"/>
        <end position="360"/>
    </location>
</feature>
<keyword evidence="2 5" id="KW-0812">Transmembrane</keyword>
<feature type="transmembrane region" description="Helical" evidence="5">
    <location>
        <begin position="50"/>
        <end position="69"/>
    </location>
</feature>
<feature type="transmembrane region" description="Helical" evidence="5">
    <location>
        <begin position="89"/>
        <end position="112"/>
    </location>
</feature>
<dbReference type="InterPro" id="IPR049680">
    <property type="entry name" value="FLVCR1-2_SLC49-like"/>
</dbReference>
<evidence type="ECO:0000313" key="6">
    <source>
        <dbReference type="EnsemblMetazoa" id="tetur21g02790.1"/>
    </source>
</evidence>
<feature type="transmembrane region" description="Helical" evidence="5">
    <location>
        <begin position="431"/>
        <end position="450"/>
    </location>
</feature>
<reference evidence="6" key="2">
    <citation type="submission" date="2015-06" db="UniProtKB">
        <authorList>
            <consortium name="EnsemblMetazoa"/>
        </authorList>
    </citation>
    <scope>IDENTIFICATION</scope>
</reference>
<dbReference type="SUPFAM" id="SSF103473">
    <property type="entry name" value="MFS general substrate transporter"/>
    <property type="match status" value="1"/>
</dbReference>
<dbReference type="HOGENOM" id="CLU_023132_0_1_1"/>
<evidence type="ECO:0000256" key="4">
    <source>
        <dbReference type="ARBA" id="ARBA00023136"/>
    </source>
</evidence>
<keyword evidence="3 5" id="KW-1133">Transmembrane helix</keyword>
<dbReference type="AlphaFoldDB" id="T1KUB1"/>
<feature type="transmembrane region" description="Helical" evidence="5">
    <location>
        <begin position="220"/>
        <end position="239"/>
    </location>
</feature>
<evidence type="ECO:0008006" key="8">
    <source>
        <dbReference type="Google" id="ProtNLM"/>
    </source>
</evidence>